<keyword evidence="8 11" id="KW-1133">Transmembrane helix</keyword>
<evidence type="ECO:0000256" key="9">
    <source>
        <dbReference type="ARBA" id="ARBA00023012"/>
    </source>
</evidence>
<dbReference type="AlphaFoldDB" id="A0AAU8DNP4"/>
<reference evidence="13" key="1">
    <citation type="submission" date="2024-05" db="EMBL/GenBank/DDBJ databases">
        <authorList>
            <person name="Cai S.Y."/>
            <person name="Jin L.M."/>
            <person name="Li H.R."/>
        </authorList>
    </citation>
    <scope>NUCLEOTIDE SEQUENCE</scope>
    <source>
        <strain evidence="13">A5-74</strain>
    </source>
</reference>
<evidence type="ECO:0000256" key="2">
    <source>
        <dbReference type="ARBA" id="ARBA00004236"/>
    </source>
</evidence>
<dbReference type="CDD" id="cd00082">
    <property type="entry name" value="HisKA"/>
    <property type="match status" value="1"/>
</dbReference>
<comment type="subcellular location">
    <subcellularLocation>
        <location evidence="2">Cell membrane</location>
    </subcellularLocation>
</comment>
<evidence type="ECO:0000256" key="6">
    <source>
        <dbReference type="ARBA" id="ARBA00022692"/>
    </source>
</evidence>
<accession>A0AAU8DNP4</accession>
<gene>
    <name evidence="13" type="ORF">ABLG96_00610</name>
</gene>
<dbReference type="Pfam" id="PF00512">
    <property type="entry name" value="HisKA"/>
    <property type="match status" value="1"/>
</dbReference>
<evidence type="ECO:0000256" key="1">
    <source>
        <dbReference type="ARBA" id="ARBA00000085"/>
    </source>
</evidence>
<dbReference type="Gene3D" id="1.10.287.130">
    <property type="match status" value="1"/>
</dbReference>
<dbReference type="RefSeq" id="WP_353649502.1">
    <property type="nucleotide sequence ID" value="NZ_CP159218.1"/>
</dbReference>
<keyword evidence="5" id="KW-0808">Transferase</keyword>
<dbReference type="InterPro" id="IPR003594">
    <property type="entry name" value="HATPase_dom"/>
</dbReference>
<name>A0AAU8DNP4_9ACTN</name>
<dbReference type="EMBL" id="CP159218">
    <property type="protein sequence ID" value="XCG63887.1"/>
    <property type="molecule type" value="Genomic_DNA"/>
</dbReference>
<keyword evidence="7 13" id="KW-0418">Kinase</keyword>
<organism evidence="13">
    <name type="scientific">Nakamurella sp. A5-74</name>
    <dbReference type="NCBI Taxonomy" id="3158264"/>
    <lineage>
        <taxon>Bacteria</taxon>
        <taxon>Bacillati</taxon>
        <taxon>Actinomycetota</taxon>
        <taxon>Actinomycetes</taxon>
        <taxon>Nakamurellales</taxon>
        <taxon>Nakamurellaceae</taxon>
        <taxon>Nakamurella</taxon>
    </lineage>
</organism>
<sequence>MQLNLRIRIMATASACLVVGYLYLSIALDVGLDLVRMMLQKAPSCGDTWVDGLNGCTVFNPTLAVIELVVTTAFTGWLLYVLPRWCLRPLDDLALRVGQFGPTNLGLRVGAIGNDPSRRLADSIDQLLERVGGAYQAQSRFTANASHELRSPLATQRTLIEVSMGRHLTVEQQELLSRQLLGTNARSEHLIEGLLTLAESDQGVVSVQPVDLAAVADEVLGRVAGTRGLRILRELEPTTVAGEPTLLERLIQNLVDNALKYNVDDGWVLVRVAWPGTVIVSNSGPLVPPDQVPRLFEPFQRLSATRLSHTAGVGLGLTIVRSIVAAHGGTVTAAALPEGGLAVRIVLPAVRGDRAVHPPIDRALGSSIARPPQIR</sequence>
<dbReference type="PANTHER" id="PTHR45436:SF5">
    <property type="entry name" value="SENSOR HISTIDINE KINASE TRCS"/>
    <property type="match status" value="1"/>
</dbReference>
<dbReference type="Gene3D" id="3.30.565.10">
    <property type="entry name" value="Histidine kinase-like ATPase, C-terminal domain"/>
    <property type="match status" value="1"/>
</dbReference>
<keyword evidence="4" id="KW-0597">Phosphoprotein</keyword>
<evidence type="ECO:0000256" key="4">
    <source>
        <dbReference type="ARBA" id="ARBA00022553"/>
    </source>
</evidence>
<dbReference type="InterPro" id="IPR004358">
    <property type="entry name" value="Sig_transdc_His_kin-like_C"/>
</dbReference>
<dbReference type="SUPFAM" id="SSF55874">
    <property type="entry name" value="ATPase domain of HSP90 chaperone/DNA topoisomerase II/histidine kinase"/>
    <property type="match status" value="1"/>
</dbReference>
<dbReference type="PRINTS" id="PR00344">
    <property type="entry name" value="BCTRLSENSOR"/>
</dbReference>
<keyword evidence="10 11" id="KW-0472">Membrane</keyword>
<feature type="domain" description="Histidine kinase" evidence="12">
    <location>
        <begin position="144"/>
        <end position="351"/>
    </location>
</feature>
<dbReference type="GO" id="GO:0005886">
    <property type="term" value="C:plasma membrane"/>
    <property type="evidence" value="ECO:0007669"/>
    <property type="project" value="UniProtKB-SubCell"/>
</dbReference>
<evidence type="ECO:0000256" key="5">
    <source>
        <dbReference type="ARBA" id="ARBA00022679"/>
    </source>
</evidence>
<protein>
    <recommendedName>
        <fullName evidence="3">histidine kinase</fullName>
        <ecNumber evidence="3">2.7.13.3</ecNumber>
    </recommendedName>
</protein>
<evidence type="ECO:0000256" key="8">
    <source>
        <dbReference type="ARBA" id="ARBA00022989"/>
    </source>
</evidence>
<keyword evidence="9" id="KW-0902">Two-component regulatory system</keyword>
<dbReference type="SUPFAM" id="SSF47384">
    <property type="entry name" value="Homodimeric domain of signal transducing histidine kinase"/>
    <property type="match status" value="1"/>
</dbReference>
<comment type="catalytic activity">
    <reaction evidence="1">
        <text>ATP + protein L-histidine = ADP + protein N-phospho-L-histidine.</text>
        <dbReference type="EC" id="2.7.13.3"/>
    </reaction>
</comment>
<evidence type="ECO:0000259" key="12">
    <source>
        <dbReference type="PROSITE" id="PS50109"/>
    </source>
</evidence>
<evidence type="ECO:0000256" key="10">
    <source>
        <dbReference type="ARBA" id="ARBA00023136"/>
    </source>
</evidence>
<evidence type="ECO:0000256" key="3">
    <source>
        <dbReference type="ARBA" id="ARBA00012438"/>
    </source>
</evidence>
<evidence type="ECO:0000313" key="13">
    <source>
        <dbReference type="EMBL" id="XCG63887.1"/>
    </source>
</evidence>
<keyword evidence="6 11" id="KW-0812">Transmembrane</keyword>
<dbReference type="PROSITE" id="PS50109">
    <property type="entry name" value="HIS_KIN"/>
    <property type="match status" value="1"/>
</dbReference>
<dbReference type="InterPro" id="IPR036097">
    <property type="entry name" value="HisK_dim/P_sf"/>
</dbReference>
<dbReference type="InterPro" id="IPR050428">
    <property type="entry name" value="TCS_sensor_his_kinase"/>
</dbReference>
<proteinExistence type="predicted"/>
<dbReference type="PANTHER" id="PTHR45436">
    <property type="entry name" value="SENSOR HISTIDINE KINASE YKOH"/>
    <property type="match status" value="1"/>
</dbReference>
<dbReference type="SMART" id="SM00387">
    <property type="entry name" value="HATPase_c"/>
    <property type="match status" value="1"/>
</dbReference>
<dbReference type="Pfam" id="PF02518">
    <property type="entry name" value="HATPase_c"/>
    <property type="match status" value="1"/>
</dbReference>
<dbReference type="GO" id="GO:0000155">
    <property type="term" value="F:phosphorelay sensor kinase activity"/>
    <property type="evidence" value="ECO:0007669"/>
    <property type="project" value="InterPro"/>
</dbReference>
<evidence type="ECO:0000256" key="11">
    <source>
        <dbReference type="SAM" id="Phobius"/>
    </source>
</evidence>
<evidence type="ECO:0000256" key="7">
    <source>
        <dbReference type="ARBA" id="ARBA00022777"/>
    </source>
</evidence>
<feature type="transmembrane region" description="Helical" evidence="11">
    <location>
        <begin position="7"/>
        <end position="28"/>
    </location>
</feature>
<dbReference type="InterPro" id="IPR036890">
    <property type="entry name" value="HATPase_C_sf"/>
</dbReference>
<dbReference type="SMART" id="SM00388">
    <property type="entry name" value="HisKA"/>
    <property type="match status" value="1"/>
</dbReference>
<dbReference type="EC" id="2.7.13.3" evidence="3"/>
<dbReference type="InterPro" id="IPR003661">
    <property type="entry name" value="HisK_dim/P_dom"/>
</dbReference>
<dbReference type="CDD" id="cd00075">
    <property type="entry name" value="HATPase"/>
    <property type="match status" value="1"/>
</dbReference>
<dbReference type="InterPro" id="IPR005467">
    <property type="entry name" value="His_kinase_dom"/>
</dbReference>